<dbReference type="InterPro" id="IPR005135">
    <property type="entry name" value="Endo/exonuclease/phosphatase"/>
</dbReference>
<reference evidence="2 3" key="1">
    <citation type="submission" date="2020-04" db="EMBL/GenBank/DDBJ databases">
        <title>MicrobeNet Type strains.</title>
        <authorList>
            <person name="Nicholson A.C."/>
        </authorList>
    </citation>
    <scope>NUCLEOTIDE SEQUENCE [LARGE SCALE GENOMIC DNA]</scope>
    <source>
        <strain evidence="2 3">ATCC BAA-789</strain>
    </source>
</reference>
<dbReference type="Pfam" id="PF03372">
    <property type="entry name" value="Exo_endo_phos"/>
    <property type="match status" value="1"/>
</dbReference>
<organism evidence="2 3">
    <name type="scientific">Sanguibacter hominis ATCC BAA-789</name>
    <dbReference type="NCBI Taxonomy" id="1312740"/>
    <lineage>
        <taxon>Bacteria</taxon>
        <taxon>Bacillati</taxon>
        <taxon>Actinomycetota</taxon>
        <taxon>Actinomycetes</taxon>
        <taxon>Micrococcales</taxon>
        <taxon>Sanguibacteraceae</taxon>
        <taxon>Sanguibacter</taxon>
    </lineage>
</organism>
<evidence type="ECO:0000259" key="1">
    <source>
        <dbReference type="Pfam" id="PF03372"/>
    </source>
</evidence>
<dbReference type="AlphaFoldDB" id="A0A9X5FFE5"/>
<comment type="caution">
    <text evidence="2">The sequence shown here is derived from an EMBL/GenBank/DDBJ whole genome shotgun (WGS) entry which is preliminary data.</text>
</comment>
<dbReference type="InterPro" id="IPR036691">
    <property type="entry name" value="Endo/exonu/phosph_ase_sf"/>
</dbReference>
<dbReference type="Gene3D" id="3.60.10.10">
    <property type="entry name" value="Endonuclease/exonuclease/phosphatase"/>
    <property type="match status" value="1"/>
</dbReference>
<keyword evidence="2" id="KW-0540">Nuclease</keyword>
<feature type="domain" description="Endonuclease/exonuclease/phosphatase" evidence="1">
    <location>
        <begin position="6"/>
        <end position="222"/>
    </location>
</feature>
<evidence type="ECO:0000313" key="2">
    <source>
        <dbReference type="EMBL" id="NKX94027.1"/>
    </source>
</evidence>
<dbReference type="SUPFAM" id="SSF56219">
    <property type="entry name" value="DNase I-like"/>
    <property type="match status" value="1"/>
</dbReference>
<keyword evidence="2" id="KW-0378">Hydrolase</keyword>
<keyword evidence="2" id="KW-0255">Endonuclease</keyword>
<protein>
    <submittedName>
        <fullName evidence="2">Endonuclease/exonuclease/phosphatase family protein</fullName>
    </submittedName>
</protein>
<sequence>MDLRVMTYNIKSLELDGAAARRVVRAQRPDVLLLQEAPRWVRGRRRTRSFARDVGMVVVAGGIAGRGAAIAVAPHLVPQVVEGRGVAFEPRTVRFREGFPTPRGYALARLARGDGRGGALTFVSVHLSAQRPQRARHVPVYVELVAREAPDLVLGGDLNENPRGPSVLALQPPLRDADADQAHTEPVDVPRTRLDGFLVGSTVTVHGVTVPDGPDVLVGSDHRPAVLDMSW</sequence>
<dbReference type="EMBL" id="JAAXOW010000004">
    <property type="protein sequence ID" value="NKX94027.1"/>
    <property type="molecule type" value="Genomic_DNA"/>
</dbReference>
<gene>
    <name evidence="2" type="ORF">HF995_12235</name>
</gene>
<dbReference type="GO" id="GO:0004519">
    <property type="term" value="F:endonuclease activity"/>
    <property type="evidence" value="ECO:0007669"/>
    <property type="project" value="UniProtKB-KW"/>
</dbReference>
<proteinExistence type="predicted"/>
<name>A0A9X5FFE5_9MICO</name>
<keyword evidence="3" id="KW-1185">Reference proteome</keyword>
<accession>A0A9X5FFE5</accession>
<evidence type="ECO:0000313" key="3">
    <source>
        <dbReference type="Proteomes" id="UP000774283"/>
    </source>
</evidence>
<dbReference type="Proteomes" id="UP000774283">
    <property type="component" value="Unassembled WGS sequence"/>
</dbReference>
<dbReference type="RefSeq" id="WP_168448085.1">
    <property type="nucleotide sequence ID" value="NZ_JAAXOW010000004.1"/>
</dbReference>